<feature type="transmembrane region" description="Helical" evidence="1">
    <location>
        <begin position="167"/>
        <end position="186"/>
    </location>
</feature>
<dbReference type="RefSeq" id="WP_095372727.1">
    <property type="nucleotide sequence ID" value="NZ_CP022983.1"/>
</dbReference>
<feature type="transmembrane region" description="Helical" evidence="1">
    <location>
        <begin position="141"/>
        <end position="161"/>
    </location>
</feature>
<keyword evidence="3" id="KW-0645">Protease</keyword>
<dbReference type="EMBL" id="CP022983">
    <property type="protein sequence ID" value="ASV69163.1"/>
    <property type="molecule type" value="Genomic_DNA"/>
</dbReference>
<dbReference type="InterPro" id="IPR003675">
    <property type="entry name" value="Rce1/LyrA-like_dom"/>
</dbReference>
<dbReference type="GO" id="GO:0004175">
    <property type="term" value="F:endopeptidase activity"/>
    <property type="evidence" value="ECO:0007669"/>
    <property type="project" value="UniProtKB-ARBA"/>
</dbReference>
<keyword evidence="4" id="KW-1185">Reference proteome</keyword>
<evidence type="ECO:0000313" key="4">
    <source>
        <dbReference type="Proteomes" id="UP000215137"/>
    </source>
</evidence>
<sequence length="196" mass="22633">MKSKYEETIRLLSDKELRFHLYLTQVLLLFIALVIGLFLFHSWDSFFALFQWDGPSIAIGILSGLVIVMLDIIGMRVLPPSYYNDGGVNIRIFSSLSPAHIVVITLIIAFSEEVLFRGVLQTHFGLIVTSLIFALVHYRYLFQWFLFLNVVLLSFFIGWIYELTGNLLATIIMHFIIDCLLGLYIYKSQRAGREDR</sequence>
<protein>
    <submittedName>
        <fullName evidence="3">CPBP family intramembrane metalloprotease</fullName>
    </submittedName>
</protein>
<proteinExistence type="predicted"/>
<gene>
    <name evidence="3" type="ORF">CKF48_18755</name>
</gene>
<keyword evidence="1" id="KW-0472">Membrane</keyword>
<dbReference type="Pfam" id="PF02517">
    <property type="entry name" value="Rce1-like"/>
    <property type="match status" value="1"/>
</dbReference>
<accession>A0A248TLS1</accession>
<reference evidence="3 4" key="1">
    <citation type="submission" date="2017-08" db="EMBL/GenBank/DDBJ databases">
        <title>Complete Genome Sequence of Bacillus kochii Oregon-R-modENCODE STRAIN BDGP4, isolated from Drosophila melanogaster gut.</title>
        <authorList>
            <person name="Wan K.H."/>
            <person name="Yu C."/>
            <person name="Park S."/>
            <person name="Hammonds A.S."/>
            <person name="Booth B.W."/>
            <person name="Celniker S.E."/>
        </authorList>
    </citation>
    <scope>NUCLEOTIDE SEQUENCE [LARGE SCALE GENOMIC DNA]</scope>
    <source>
        <strain evidence="3 4">BDGP4</strain>
    </source>
</reference>
<dbReference type="GO" id="GO:0008237">
    <property type="term" value="F:metallopeptidase activity"/>
    <property type="evidence" value="ECO:0007669"/>
    <property type="project" value="UniProtKB-KW"/>
</dbReference>
<dbReference type="AlphaFoldDB" id="A0A248TLS1"/>
<keyword evidence="3" id="KW-0482">Metalloprotease</keyword>
<dbReference type="GO" id="GO:0006508">
    <property type="term" value="P:proteolysis"/>
    <property type="evidence" value="ECO:0007669"/>
    <property type="project" value="UniProtKB-KW"/>
</dbReference>
<feature type="transmembrane region" description="Helical" evidence="1">
    <location>
        <begin position="55"/>
        <end position="78"/>
    </location>
</feature>
<keyword evidence="1" id="KW-0812">Transmembrane</keyword>
<feature type="domain" description="CAAX prenyl protease 2/Lysostaphin resistance protein A-like" evidence="2">
    <location>
        <begin position="98"/>
        <end position="179"/>
    </location>
</feature>
<feature type="transmembrane region" description="Helical" evidence="1">
    <location>
        <begin position="21"/>
        <end position="43"/>
    </location>
</feature>
<feature type="transmembrane region" description="Helical" evidence="1">
    <location>
        <begin position="90"/>
        <end position="110"/>
    </location>
</feature>
<dbReference type="Proteomes" id="UP000215137">
    <property type="component" value="Chromosome"/>
</dbReference>
<evidence type="ECO:0000259" key="2">
    <source>
        <dbReference type="Pfam" id="PF02517"/>
    </source>
</evidence>
<feature type="transmembrane region" description="Helical" evidence="1">
    <location>
        <begin position="116"/>
        <end position="136"/>
    </location>
</feature>
<name>A0A248TLS1_9BACI</name>
<evidence type="ECO:0000256" key="1">
    <source>
        <dbReference type="SAM" id="Phobius"/>
    </source>
</evidence>
<organism evidence="3 4">
    <name type="scientific">Cytobacillus kochii</name>
    <dbReference type="NCBI Taxonomy" id="859143"/>
    <lineage>
        <taxon>Bacteria</taxon>
        <taxon>Bacillati</taxon>
        <taxon>Bacillota</taxon>
        <taxon>Bacilli</taxon>
        <taxon>Bacillales</taxon>
        <taxon>Bacillaceae</taxon>
        <taxon>Cytobacillus</taxon>
    </lineage>
</organism>
<dbReference type="OrthoDB" id="1523022at2"/>
<keyword evidence="1" id="KW-1133">Transmembrane helix</keyword>
<evidence type="ECO:0000313" key="3">
    <source>
        <dbReference type="EMBL" id="ASV69163.1"/>
    </source>
</evidence>
<dbReference type="GO" id="GO:0080120">
    <property type="term" value="P:CAAX-box protein maturation"/>
    <property type="evidence" value="ECO:0007669"/>
    <property type="project" value="UniProtKB-ARBA"/>
</dbReference>
<dbReference type="KEGG" id="bko:CKF48_18755"/>
<keyword evidence="3" id="KW-0378">Hydrolase</keyword>